<feature type="compositionally biased region" description="Polar residues" evidence="1">
    <location>
        <begin position="603"/>
        <end position="618"/>
    </location>
</feature>
<feature type="region of interest" description="Disordered" evidence="1">
    <location>
        <begin position="91"/>
        <end position="198"/>
    </location>
</feature>
<feature type="compositionally biased region" description="Polar residues" evidence="1">
    <location>
        <begin position="340"/>
        <end position="387"/>
    </location>
</feature>
<proteinExistence type="predicted"/>
<feature type="region of interest" description="Disordered" evidence="1">
    <location>
        <begin position="1"/>
        <end position="25"/>
    </location>
</feature>
<feature type="compositionally biased region" description="Basic and acidic residues" evidence="1">
    <location>
        <begin position="278"/>
        <end position="290"/>
    </location>
</feature>
<gene>
    <name evidence="2" type="ORF">PV328_009377</name>
</gene>
<keyword evidence="3" id="KW-1185">Reference proteome</keyword>
<feature type="compositionally biased region" description="Polar residues" evidence="1">
    <location>
        <begin position="59"/>
        <end position="73"/>
    </location>
</feature>
<feature type="compositionally biased region" description="Polar residues" evidence="1">
    <location>
        <begin position="252"/>
        <end position="272"/>
    </location>
</feature>
<feature type="region of interest" description="Disordered" evidence="1">
    <location>
        <begin position="234"/>
        <end position="806"/>
    </location>
</feature>
<feature type="region of interest" description="Disordered" evidence="1">
    <location>
        <begin position="47"/>
        <end position="73"/>
    </location>
</feature>
<protein>
    <submittedName>
        <fullName evidence="2">Uncharacterized protein</fullName>
    </submittedName>
</protein>
<reference evidence="2" key="1">
    <citation type="journal article" date="2023" name="bioRxiv">
        <title>Scaffold-level genome assemblies of two parasitoid biocontrol wasps reveal the parthenogenesis mechanism and an associated novel virus.</title>
        <authorList>
            <person name="Inwood S."/>
            <person name="Skelly J."/>
            <person name="Guhlin J."/>
            <person name="Harrop T."/>
            <person name="Goldson S."/>
            <person name="Dearden P."/>
        </authorList>
    </citation>
    <scope>NUCLEOTIDE SEQUENCE</scope>
    <source>
        <strain evidence="2">Irish</strain>
        <tissue evidence="2">Whole body</tissue>
    </source>
</reference>
<sequence>MARRRSLNRRWSRKSSGGTGILNDDSNIIDQDDDVWWKRLENQTNSIRPSGRISVGECSASTELSPSSTINDSASTNEWWEALQKTSQDLISTKSTNKSKESPKKDVISSPSNSETEDRLRETKKQRVNLRRTRRSAGKNAFSKVLESSETEIESESASPKNSQLTHISDHSSDISPPKKSRQRSKNNSVVSDTSINSDTHEIRKTRAAIFKKPRVRLSRNVFDDVLENDDSIESLSQNTDTSGHENDAGKQINNKSPLTQNDSLNKSNKIVRNSSSESRKNESKEKINDETSQTVLSSPVNEENEQDITLHFDSDSAEIGNEPKNRSRRISKRNSDNSLDNIVNDNDQENSGVSSREQSTKQSYSRSVVLNINTTDDGNSNLNSYLSPGPKITTGHKMQEETSAQHAHESSIKRLRTHESDESETTSITEVLKTGSSDQQNMSKNNDKFSSSDKINYLNNSSISEEILKDGDSDDSKKSDHSDEKLNQNNSNSPRGKKSTEINNENTKPKRVSQRLRTQSRHDMEDDSRKENSPQNYSKSSSEKYIDSSVERKKNSNKTRESPENIPIKKSKTSDNNISNKKPTGKRSIAAEIIMESDSSETETFIKSRTRQRVSTENTDDESKAEDREIFSVNSIVDDSVSNEQEEEILETNNNEELDVSQTTPIAKRQSQRASKDNPKTHEKSLENNSEIEEKLSEPDVENDSDNELSRDPSAYELPDMNRSDSVTLSDSDNESVIDDSRLTKNSNPTVHISPRKNLRSAKKKNETSKITSYLTPKQSAKSSPRTTLIPNESSAQNSSKNPSERKLMKINLSNRHYIRDNISAQNSSHNQPIQHEPLPTEEDIRDFREKLKVAAMKLDQNIRPDKERFEKQLNEAHIKSLKQKKSSTKKIISLQNKNSKVPKVVDRAYIVNDKVYKQPKLPRPKHWATDRLYKYLWKKLEPKYKLETRVRSEKFVIDLAAVVTIVTRRKKYNNYKDEVDALMKKMARLGIIKTRNDFYHFCYDFLPYEFRSKVTPILQPGNKTTIPYDPDTVDVPLLNE</sequence>
<accession>A0AA39C5M6</accession>
<feature type="compositionally biased region" description="Basic residues" evidence="1">
    <location>
        <begin position="1"/>
        <end position="13"/>
    </location>
</feature>
<evidence type="ECO:0000256" key="1">
    <source>
        <dbReference type="SAM" id="MobiDB-lite"/>
    </source>
</evidence>
<feature type="compositionally biased region" description="Polar residues" evidence="1">
    <location>
        <begin position="770"/>
        <end position="803"/>
    </location>
</feature>
<evidence type="ECO:0000313" key="3">
    <source>
        <dbReference type="Proteomes" id="UP001168990"/>
    </source>
</evidence>
<feature type="compositionally biased region" description="Basic and acidic residues" evidence="1">
    <location>
        <begin position="542"/>
        <end position="564"/>
    </location>
</feature>
<feature type="compositionally biased region" description="Basic residues" evidence="1">
    <location>
        <begin position="755"/>
        <end position="764"/>
    </location>
</feature>
<feature type="compositionally biased region" description="Acidic residues" evidence="1">
    <location>
        <begin position="645"/>
        <end position="660"/>
    </location>
</feature>
<feature type="compositionally biased region" description="Polar residues" evidence="1">
    <location>
        <begin position="186"/>
        <end position="198"/>
    </location>
</feature>
<reference evidence="2" key="2">
    <citation type="submission" date="2023-03" db="EMBL/GenBank/DDBJ databases">
        <authorList>
            <person name="Inwood S.N."/>
            <person name="Skelly J.G."/>
            <person name="Guhlin J."/>
            <person name="Harrop T.W.R."/>
            <person name="Goldson S.G."/>
            <person name="Dearden P.K."/>
        </authorList>
    </citation>
    <scope>NUCLEOTIDE SEQUENCE</scope>
    <source>
        <strain evidence="2">Irish</strain>
        <tissue evidence="2">Whole body</tissue>
    </source>
</reference>
<feature type="compositionally biased region" description="Basic and acidic residues" evidence="1">
    <location>
        <begin position="116"/>
        <end position="125"/>
    </location>
</feature>
<organism evidence="2 3">
    <name type="scientific">Microctonus aethiopoides</name>
    <dbReference type="NCBI Taxonomy" id="144406"/>
    <lineage>
        <taxon>Eukaryota</taxon>
        <taxon>Metazoa</taxon>
        <taxon>Ecdysozoa</taxon>
        <taxon>Arthropoda</taxon>
        <taxon>Hexapoda</taxon>
        <taxon>Insecta</taxon>
        <taxon>Pterygota</taxon>
        <taxon>Neoptera</taxon>
        <taxon>Endopterygota</taxon>
        <taxon>Hymenoptera</taxon>
        <taxon>Apocrita</taxon>
        <taxon>Ichneumonoidea</taxon>
        <taxon>Braconidae</taxon>
        <taxon>Euphorinae</taxon>
        <taxon>Microctonus</taxon>
    </lineage>
</organism>
<feature type="compositionally biased region" description="Basic and acidic residues" evidence="1">
    <location>
        <begin position="467"/>
        <end position="487"/>
    </location>
</feature>
<evidence type="ECO:0000313" key="2">
    <source>
        <dbReference type="EMBL" id="KAK0158365.1"/>
    </source>
</evidence>
<dbReference type="AlphaFoldDB" id="A0AA39C5M6"/>
<feature type="compositionally biased region" description="Basic residues" evidence="1">
    <location>
        <begin position="126"/>
        <end position="137"/>
    </location>
</feature>
<feature type="compositionally biased region" description="Basic and acidic residues" evidence="1">
    <location>
        <begin position="521"/>
        <end position="533"/>
    </location>
</feature>
<feature type="compositionally biased region" description="Basic and acidic residues" evidence="1">
    <location>
        <begin position="407"/>
        <end position="421"/>
    </location>
</feature>
<feature type="compositionally biased region" description="Basic and acidic residues" evidence="1">
    <location>
        <begin position="622"/>
        <end position="631"/>
    </location>
</feature>
<name>A0AA39C5M6_9HYME</name>
<feature type="compositionally biased region" description="Basic and acidic residues" evidence="1">
    <location>
        <begin position="675"/>
        <end position="699"/>
    </location>
</feature>
<feature type="compositionally biased region" description="Low complexity" evidence="1">
    <location>
        <begin position="633"/>
        <end position="644"/>
    </location>
</feature>
<comment type="caution">
    <text evidence="2">The sequence shown here is derived from an EMBL/GenBank/DDBJ whole genome shotgun (WGS) entry which is preliminary data.</text>
</comment>
<feature type="compositionally biased region" description="Basic and acidic residues" evidence="1">
    <location>
        <begin position="98"/>
        <end position="107"/>
    </location>
</feature>
<dbReference type="Proteomes" id="UP001168990">
    <property type="component" value="Unassembled WGS sequence"/>
</dbReference>
<feature type="compositionally biased region" description="Polar residues" evidence="1">
    <location>
        <begin position="291"/>
        <end position="302"/>
    </location>
</feature>
<dbReference type="EMBL" id="JAQQBS010001424">
    <property type="protein sequence ID" value="KAK0158365.1"/>
    <property type="molecule type" value="Genomic_DNA"/>
</dbReference>